<evidence type="ECO:0000256" key="2">
    <source>
        <dbReference type="ARBA" id="ARBA00009897"/>
    </source>
</evidence>
<organism evidence="22 23">
    <name type="scientific">Sumerlaea chitinivorans</name>
    <dbReference type="NCBI Taxonomy" id="2250252"/>
    <lineage>
        <taxon>Bacteria</taxon>
        <taxon>Candidatus Sumerlaeota</taxon>
        <taxon>Candidatus Sumerlaeia</taxon>
        <taxon>Candidatus Sumerlaeales</taxon>
        <taxon>Candidatus Sumerlaeaceae</taxon>
        <taxon>Candidatus Sumerlaea</taxon>
    </lineage>
</organism>
<dbReference type="GO" id="GO:0005524">
    <property type="term" value="F:ATP binding"/>
    <property type="evidence" value="ECO:0007669"/>
    <property type="project" value="UniProtKB-KW"/>
</dbReference>
<dbReference type="PROSITE" id="PS51986">
    <property type="entry name" value="GS_BETA_GRASP"/>
    <property type="match status" value="1"/>
</dbReference>
<feature type="binding site" evidence="14">
    <location>
        <position position="372"/>
    </location>
    <ligand>
        <name>Mg(2+)</name>
        <dbReference type="ChEBI" id="CHEBI:18420"/>
        <label>1</label>
    </ligand>
</feature>
<dbReference type="InterPro" id="IPR027303">
    <property type="entry name" value="Gln_synth_gly_rich_site"/>
</dbReference>
<feature type="binding site" evidence="13">
    <location>
        <begin position="285"/>
        <end position="287"/>
    </location>
    <ligand>
        <name>ATP</name>
        <dbReference type="ChEBI" id="CHEBI:30616"/>
    </ligand>
</feature>
<evidence type="ECO:0000256" key="16">
    <source>
        <dbReference type="PROSITE-ProRule" id="PRU01330"/>
    </source>
</evidence>
<dbReference type="InterPro" id="IPR004809">
    <property type="entry name" value="Gln_synth_I"/>
</dbReference>
<dbReference type="InterPro" id="IPR027302">
    <property type="entry name" value="Gln_synth_N_conserv_site"/>
</dbReference>
<evidence type="ECO:0000256" key="6">
    <source>
        <dbReference type="ARBA" id="ARBA00022553"/>
    </source>
</evidence>
<dbReference type="InterPro" id="IPR036651">
    <property type="entry name" value="Gln_synt_N_sf"/>
</dbReference>
<dbReference type="GO" id="GO:0019740">
    <property type="term" value="P:nitrogen utilization"/>
    <property type="evidence" value="ECO:0007669"/>
    <property type="project" value="TreeGrafter"/>
</dbReference>
<dbReference type="Pfam" id="PF00120">
    <property type="entry name" value="Gln-synt_C"/>
    <property type="match status" value="1"/>
</dbReference>
<dbReference type="FunFam" id="3.30.590.10:FF:000001">
    <property type="entry name" value="Glutamine synthetase"/>
    <property type="match status" value="1"/>
</dbReference>
<evidence type="ECO:0000256" key="10">
    <source>
        <dbReference type="ARBA" id="ARBA00022840"/>
    </source>
</evidence>
<comment type="cofactor">
    <cofactor evidence="14">
        <name>Mg(2+)</name>
        <dbReference type="ChEBI" id="CHEBI:18420"/>
    </cofactor>
    <text evidence="14">Binds 2 Mg(2+) ions per subunit.</text>
</comment>
<accession>A0A2Z4Y942</accession>
<feature type="binding site" evidence="12">
    <location>
        <position position="335"/>
    </location>
    <ligand>
        <name>L-glutamate</name>
        <dbReference type="ChEBI" id="CHEBI:29985"/>
    </ligand>
</feature>
<evidence type="ECO:0000259" key="21">
    <source>
        <dbReference type="PROSITE" id="PS51987"/>
    </source>
</evidence>
<feature type="binding site" evidence="12">
    <location>
        <position position="341"/>
    </location>
    <ligand>
        <name>L-glutamate</name>
        <dbReference type="ChEBI" id="CHEBI:29985"/>
    </ligand>
</feature>
<evidence type="ECO:0000313" key="22">
    <source>
        <dbReference type="EMBL" id="AXA37399.1"/>
    </source>
</evidence>
<feature type="binding site" evidence="14">
    <location>
        <position position="234"/>
    </location>
    <ligand>
        <name>Mg(2+)</name>
        <dbReference type="ChEBI" id="CHEBI:18420"/>
        <label>1</label>
    </ligand>
</feature>
<feature type="binding site" evidence="14">
    <location>
        <position position="226"/>
    </location>
    <ligand>
        <name>Mg(2+)</name>
        <dbReference type="ChEBI" id="CHEBI:18420"/>
        <label>1</label>
    </ligand>
</feature>
<dbReference type="InterPro" id="IPR001637">
    <property type="entry name" value="Gln_synth_I_adenylation_site"/>
</dbReference>
<evidence type="ECO:0000256" key="19">
    <source>
        <dbReference type="RuleBase" id="RU004356"/>
    </source>
</evidence>
<gene>
    <name evidence="22" type="ORF">BRCON_2657</name>
</gene>
<dbReference type="SMART" id="SM01230">
    <property type="entry name" value="Gln-synt_C"/>
    <property type="match status" value="1"/>
</dbReference>
<evidence type="ECO:0000256" key="9">
    <source>
        <dbReference type="ARBA" id="ARBA00022741"/>
    </source>
</evidence>
<dbReference type="Proteomes" id="UP000262583">
    <property type="component" value="Chromosome"/>
</dbReference>
<evidence type="ECO:0000256" key="13">
    <source>
        <dbReference type="PIRSR" id="PIRSR604809-2"/>
    </source>
</evidence>
<feature type="domain" description="GS catalytic" evidence="21">
    <location>
        <begin position="116"/>
        <end position="484"/>
    </location>
</feature>
<evidence type="ECO:0000256" key="15">
    <source>
        <dbReference type="PIRSR" id="PIRSR604809-50"/>
    </source>
</evidence>
<keyword evidence="6 15" id="KW-0597">Phosphoprotein</keyword>
<dbReference type="Pfam" id="PF03951">
    <property type="entry name" value="Gln-synt_N"/>
    <property type="match status" value="1"/>
</dbReference>
<evidence type="ECO:0000256" key="18">
    <source>
        <dbReference type="RuleBase" id="RU000387"/>
    </source>
</evidence>
<evidence type="ECO:0000256" key="11">
    <source>
        <dbReference type="ARBA" id="ARBA00022842"/>
    </source>
</evidence>
<dbReference type="Gene3D" id="3.30.590.10">
    <property type="entry name" value="Glutamine synthetase/guanido kinase, catalytic domain"/>
    <property type="match status" value="1"/>
</dbReference>
<feature type="binding site" evidence="12">
    <location>
        <position position="374"/>
    </location>
    <ligand>
        <name>L-glutamate</name>
        <dbReference type="ChEBI" id="CHEBI:29985"/>
    </ligand>
</feature>
<dbReference type="GO" id="GO:0016020">
    <property type="term" value="C:membrane"/>
    <property type="evidence" value="ECO:0007669"/>
    <property type="project" value="TreeGrafter"/>
</dbReference>
<evidence type="ECO:0000256" key="4">
    <source>
        <dbReference type="ARBA" id="ARBA00021364"/>
    </source>
</evidence>
<dbReference type="EC" id="6.3.1.2" evidence="19"/>
<evidence type="ECO:0000256" key="8">
    <source>
        <dbReference type="ARBA" id="ARBA00022723"/>
    </source>
</evidence>
<feature type="binding site" evidence="14">
    <location>
        <position position="141"/>
    </location>
    <ligand>
        <name>Mg(2+)</name>
        <dbReference type="ChEBI" id="CHEBI:18420"/>
        <label>1</label>
    </ligand>
</feature>
<dbReference type="GO" id="GO:0005737">
    <property type="term" value="C:cytoplasm"/>
    <property type="evidence" value="ECO:0007669"/>
    <property type="project" value="UniProtKB-SubCell"/>
</dbReference>
<feature type="binding site" evidence="13">
    <location>
        <position position="353"/>
    </location>
    <ligand>
        <name>ATP</name>
        <dbReference type="ChEBI" id="CHEBI:30616"/>
    </ligand>
</feature>
<evidence type="ECO:0000313" key="23">
    <source>
        <dbReference type="Proteomes" id="UP000262583"/>
    </source>
</evidence>
<name>A0A2Z4Y942_SUMC1</name>
<keyword evidence="5 18" id="KW-0963">Cytoplasm</keyword>
<feature type="modified residue" description="O-AMP-tyrosine" evidence="15">
    <location>
        <position position="412"/>
    </location>
</feature>
<dbReference type="Gene3D" id="3.10.20.70">
    <property type="entry name" value="Glutamine synthetase, N-terminal domain"/>
    <property type="match status" value="1"/>
</dbReference>
<sequence>MAKLPEASDRPKTPKDVLKMAAEHNVVAVDFKFMDLPGQWQHFTVPISQLEESSFEDGFGFDGSSIRGWCEINESDMLVLPDPESAFIDPFAKYPTLSLVCNILDPITKERYSRDPRSVAFKAENYLKSTGIGDTAYFGPELEFFVFDSVRFDSRAHMAFYEIDSDEGIWNSGRENQPGNPNLGWRPRHKEGYFPVPPIDQLQDLRTEMMLTLIQCGIQAEAQHHEVATAGQCEIDMRFGPLVRMGDQALLFKYIVKNVAKRHGKTVTFMPKPLFGDNGSGMHVHVSIWKNGKNLFAGNQYAGLSEMALYFIGGLLKHAPALLAFTSPTTNSYKRLVPGYEAPVNLAYSQRNRSAAVRIPMYSASEKAKRIEFRPPDPSCNFYYAFSAILMAGLDGIQNKIHPGDPLDKNIYDLPPEEAKKVPQVPGSLDAALDALEQDHAFLLKGDVFTEDVIRAYIDYKRKNEVDAVRLRPHPHEFMLYYDI</sequence>
<keyword evidence="8 14" id="KW-0479">Metal-binding</keyword>
<comment type="similarity">
    <text evidence="2 16 17">Belongs to the glutamine synthetase family.</text>
</comment>
<dbReference type="GO" id="GO:0006542">
    <property type="term" value="P:glutamine biosynthetic process"/>
    <property type="evidence" value="ECO:0007669"/>
    <property type="project" value="InterPro"/>
</dbReference>
<dbReference type="GO" id="GO:0046872">
    <property type="term" value="F:metal ion binding"/>
    <property type="evidence" value="ECO:0007669"/>
    <property type="project" value="UniProtKB-KW"/>
</dbReference>
<dbReference type="AlphaFoldDB" id="A0A2Z4Y942"/>
<feature type="binding site" evidence="14">
    <location>
        <position position="283"/>
    </location>
    <ligand>
        <name>Mg(2+)</name>
        <dbReference type="ChEBI" id="CHEBI:18420"/>
        <label>1</label>
    </ligand>
</feature>
<evidence type="ECO:0000256" key="14">
    <source>
        <dbReference type="PIRSR" id="PIRSR604809-3"/>
    </source>
</evidence>
<dbReference type="PROSITE" id="PS51987">
    <property type="entry name" value="GS_CATALYTIC"/>
    <property type="match status" value="1"/>
</dbReference>
<feature type="binding site" evidence="13">
    <location>
        <position position="221"/>
    </location>
    <ligand>
        <name>ATP</name>
        <dbReference type="ChEBI" id="CHEBI:30616"/>
    </ligand>
</feature>
<evidence type="ECO:0000256" key="1">
    <source>
        <dbReference type="ARBA" id="ARBA00004496"/>
    </source>
</evidence>
<comment type="subunit">
    <text evidence="3 18">Oligomer of 12 subunits arranged in the form of two hexagons.</text>
</comment>
<evidence type="ECO:0000256" key="3">
    <source>
        <dbReference type="ARBA" id="ARBA00011354"/>
    </source>
</evidence>
<feature type="binding site" evidence="13">
    <location>
        <position position="367"/>
    </location>
    <ligand>
        <name>ATP</name>
        <dbReference type="ChEBI" id="CHEBI:30616"/>
    </ligand>
</feature>
<proteinExistence type="inferred from homology"/>
<feature type="domain" description="GS beta-grasp" evidence="20">
    <location>
        <begin position="24"/>
        <end position="108"/>
    </location>
</feature>
<dbReference type="KEGG" id="schv:BRCON_2657"/>
<dbReference type="PROSITE" id="PS00182">
    <property type="entry name" value="GLNA_ADENYLATION"/>
    <property type="match status" value="1"/>
</dbReference>
<evidence type="ECO:0000256" key="7">
    <source>
        <dbReference type="ARBA" id="ARBA00022598"/>
    </source>
</evidence>
<dbReference type="PROSITE" id="PS00181">
    <property type="entry name" value="GLNA_ATP"/>
    <property type="match status" value="1"/>
</dbReference>
<comment type="subcellular location">
    <subcellularLocation>
        <location evidence="1 18">Cytoplasm</location>
    </subcellularLocation>
</comment>
<dbReference type="NCBIfam" id="TIGR00653">
    <property type="entry name" value="GlnA"/>
    <property type="match status" value="1"/>
</dbReference>
<evidence type="ECO:0000256" key="12">
    <source>
        <dbReference type="PIRSR" id="PIRSR604809-1"/>
    </source>
</evidence>
<feature type="binding site" evidence="14">
    <location>
        <position position="143"/>
    </location>
    <ligand>
        <name>Mg(2+)</name>
        <dbReference type="ChEBI" id="CHEBI:18420"/>
        <label>1</label>
    </ligand>
</feature>
<comment type="catalytic activity">
    <reaction evidence="19">
        <text>L-glutamate + NH4(+) + ATP = L-glutamine + ADP + phosphate + H(+)</text>
        <dbReference type="Rhea" id="RHEA:16169"/>
        <dbReference type="ChEBI" id="CHEBI:15378"/>
        <dbReference type="ChEBI" id="CHEBI:28938"/>
        <dbReference type="ChEBI" id="CHEBI:29985"/>
        <dbReference type="ChEBI" id="CHEBI:30616"/>
        <dbReference type="ChEBI" id="CHEBI:43474"/>
        <dbReference type="ChEBI" id="CHEBI:58359"/>
        <dbReference type="ChEBI" id="CHEBI:456216"/>
        <dbReference type="EC" id="6.3.1.2"/>
    </reaction>
</comment>
<keyword evidence="11 14" id="KW-0460">Magnesium</keyword>
<evidence type="ECO:0000259" key="20">
    <source>
        <dbReference type="PROSITE" id="PS51986"/>
    </source>
</evidence>
<dbReference type="PANTHER" id="PTHR43407">
    <property type="entry name" value="GLUTAMINE SYNTHETASE"/>
    <property type="match status" value="1"/>
</dbReference>
<dbReference type="PROSITE" id="PS00180">
    <property type="entry name" value="GLNA_1"/>
    <property type="match status" value="1"/>
</dbReference>
<keyword evidence="10 13" id="KW-0067">ATP-binding</keyword>
<dbReference type="InterPro" id="IPR014746">
    <property type="entry name" value="Gln_synth/guanido_kin_cat_dom"/>
</dbReference>
<evidence type="ECO:0000256" key="5">
    <source>
        <dbReference type="ARBA" id="ARBA00022490"/>
    </source>
</evidence>
<keyword evidence="9 13" id="KW-0547">Nucleotide-binding</keyword>
<feature type="binding site" evidence="12">
    <location>
        <position position="353"/>
    </location>
    <ligand>
        <name>L-glutamate</name>
        <dbReference type="ChEBI" id="CHEBI:29985"/>
    </ligand>
</feature>
<dbReference type="GO" id="GO:0004356">
    <property type="term" value="F:glutamine synthetase activity"/>
    <property type="evidence" value="ECO:0007669"/>
    <property type="project" value="UniProtKB-EC"/>
</dbReference>
<evidence type="ECO:0000256" key="17">
    <source>
        <dbReference type="RuleBase" id="RU000384"/>
    </source>
</evidence>
<dbReference type="SUPFAM" id="SSF54368">
    <property type="entry name" value="Glutamine synthetase, N-terminal domain"/>
    <property type="match status" value="1"/>
</dbReference>
<reference evidence="22 23" key="1">
    <citation type="submission" date="2018-05" db="EMBL/GenBank/DDBJ databases">
        <title>A metagenomic window into the 2 km-deep terrestrial subsurface aquifer revealed taxonomically and functionally diverse microbial community comprising novel uncultured bacterial lineages.</title>
        <authorList>
            <person name="Kadnikov V.V."/>
            <person name="Mardanov A.V."/>
            <person name="Beletsky A.V."/>
            <person name="Banks D."/>
            <person name="Pimenov N.V."/>
            <person name="Frank Y.A."/>
            <person name="Karnachuk O.V."/>
            <person name="Ravin N.V."/>
        </authorList>
    </citation>
    <scope>NUCLEOTIDE SEQUENCE [LARGE SCALE GENOMIC DNA]</scope>
    <source>
        <strain evidence="22">BY</strain>
    </source>
</reference>
<protein>
    <recommendedName>
        <fullName evidence="4 19">Glutamine synthetase</fullName>
        <ecNumber evidence="19">6.3.1.2</ecNumber>
    </recommendedName>
</protein>
<dbReference type="SUPFAM" id="SSF55931">
    <property type="entry name" value="Glutamine synthetase/guanido kinase"/>
    <property type="match status" value="1"/>
</dbReference>
<dbReference type="PANTHER" id="PTHR43407:SF1">
    <property type="entry name" value="LENGSIN"/>
    <property type="match status" value="1"/>
</dbReference>
<dbReference type="EMBL" id="CP030759">
    <property type="protein sequence ID" value="AXA37399.1"/>
    <property type="molecule type" value="Genomic_DNA"/>
</dbReference>
<dbReference type="InterPro" id="IPR008147">
    <property type="entry name" value="Gln_synt_N"/>
</dbReference>
<keyword evidence="7 19" id="KW-0436">Ligase</keyword>
<dbReference type="InterPro" id="IPR008146">
    <property type="entry name" value="Gln_synth_cat_dom"/>
</dbReference>
<feature type="binding site" evidence="12">
    <location>
        <begin position="278"/>
        <end position="279"/>
    </location>
    <ligand>
        <name>L-glutamate</name>
        <dbReference type="ChEBI" id="CHEBI:29985"/>
    </ligand>
</feature>